<organism evidence="8 9">
    <name type="scientific">Alternaria dauci</name>
    <dbReference type="NCBI Taxonomy" id="48095"/>
    <lineage>
        <taxon>Eukaryota</taxon>
        <taxon>Fungi</taxon>
        <taxon>Dikarya</taxon>
        <taxon>Ascomycota</taxon>
        <taxon>Pezizomycotina</taxon>
        <taxon>Dothideomycetes</taxon>
        <taxon>Pleosporomycetidae</taxon>
        <taxon>Pleosporales</taxon>
        <taxon>Pleosporineae</taxon>
        <taxon>Pleosporaceae</taxon>
        <taxon>Alternaria</taxon>
        <taxon>Alternaria sect. Porri</taxon>
    </lineage>
</organism>
<evidence type="ECO:0000313" key="8">
    <source>
        <dbReference type="EMBL" id="KAL1798271.1"/>
    </source>
</evidence>
<dbReference type="InterPro" id="IPR036852">
    <property type="entry name" value="Peptidase_S8/S53_dom_sf"/>
</dbReference>
<keyword evidence="3 5" id="KW-0378">Hydrolase</keyword>
<feature type="compositionally biased region" description="Polar residues" evidence="6">
    <location>
        <begin position="248"/>
        <end position="266"/>
    </location>
</feature>
<feature type="active site" description="Charge relay system" evidence="5">
    <location>
        <position position="222"/>
    </location>
</feature>
<keyword evidence="4 5" id="KW-0720">Serine protease</keyword>
<feature type="active site" description="Charge relay system" evidence="5">
    <location>
        <position position="443"/>
    </location>
</feature>
<sequence>MATRPEKDAEDETKLNRGEDVHRNNQQAWSYANHLPRDEPKNEHSVAAGANDGESTHNVVPPNELEQRIARREVVKYMARVKDGIDIEKYREFLMTKVESGSWIYQIGPDQEIRGYGSVTLTQDAKTEVENHKDTSFVMEDLPLIPLRALSSGTLPHTIHENSAPIDKRRKLLPRNLAWKAQEYADDALVMDSQYPDSRFIDFTEFVYPENAGEGIFVYVLDLGIQIKVKNPDDEREFKTDNDRVLQTTASGNHGQSPDTDDNPIQPSHGAQVASKAVGRKFGLAKEATLVSTKLYPKTGDWENAMWLILEDIRNHEGRASRSVVTTSMAIGEGGWTPEAARNNARNQRLYGNDLRALSSLGVPFVMASGNDAKQPNRGDVDQLPMVLQDDDTPLIIVGGSEWNGKRADFSQAGPLITVYAPGVDIDCQTKDDKTETTASGSSLAAPQVAGLIATYLSYKTKP</sequence>
<dbReference type="PRINTS" id="PR00723">
    <property type="entry name" value="SUBTILISIN"/>
</dbReference>
<comment type="caution">
    <text evidence="8">The sequence shown here is derived from an EMBL/GenBank/DDBJ whole genome shotgun (WGS) entry which is preliminary data.</text>
</comment>
<evidence type="ECO:0000256" key="4">
    <source>
        <dbReference type="ARBA" id="ARBA00022825"/>
    </source>
</evidence>
<protein>
    <recommendedName>
        <fullName evidence="7">Peptidase S8/S53 domain-containing protein</fullName>
    </recommendedName>
</protein>
<evidence type="ECO:0000256" key="2">
    <source>
        <dbReference type="ARBA" id="ARBA00022670"/>
    </source>
</evidence>
<feature type="domain" description="Peptidase S8/S53" evidence="7">
    <location>
        <begin position="213"/>
        <end position="458"/>
    </location>
</feature>
<dbReference type="Gene3D" id="3.40.50.200">
    <property type="entry name" value="Peptidase S8/S53 domain"/>
    <property type="match status" value="1"/>
</dbReference>
<keyword evidence="9" id="KW-1185">Reference proteome</keyword>
<dbReference type="PANTHER" id="PTHR43806">
    <property type="entry name" value="PEPTIDASE S8"/>
    <property type="match status" value="1"/>
</dbReference>
<dbReference type="EMBL" id="JBHGVX010000002">
    <property type="protein sequence ID" value="KAL1798271.1"/>
    <property type="molecule type" value="Genomic_DNA"/>
</dbReference>
<dbReference type="Pfam" id="PF00082">
    <property type="entry name" value="Peptidase_S8"/>
    <property type="match status" value="1"/>
</dbReference>
<name>A0ABR3UP67_9PLEO</name>
<dbReference type="InterPro" id="IPR050131">
    <property type="entry name" value="Peptidase_S8_subtilisin-like"/>
</dbReference>
<feature type="region of interest" description="Disordered" evidence="6">
    <location>
        <begin position="248"/>
        <end position="271"/>
    </location>
</feature>
<dbReference type="RefSeq" id="XP_069308855.1">
    <property type="nucleotide sequence ID" value="XM_069449036.1"/>
</dbReference>
<feature type="compositionally biased region" description="Basic and acidic residues" evidence="6">
    <location>
        <begin position="1"/>
        <end position="23"/>
    </location>
</feature>
<reference evidence="8 9" key="1">
    <citation type="submission" date="2024-09" db="EMBL/GenBank/DDBJ databases">
        <title>T2T genomes of carrot and Alternaria dauci and their utility for understanding host-pathogen interaction during carrot leaf blight disease.</title>
        <authorList>
            <person name="Liu W."/>
            <person name="Xu S."/>
            <person name="Ou C."/>
            <person name="Liu X."/>
            <person name="Zhuang F."/>
            <person name="Deng X.W."/>
        </authorList>
    </citation>
    <scope>NUCLEOTIDE SEQUENCE [LARGE SCALE GENOMIC DNA]</scope>
    <source>
        <strain evidence="8 9">A2016</strain>
    </source>
</reference>
<evidence type="ECO:0000259" key="7">
    <source>
        <dbReference type="Pfam" id="PF00082"/>
    </source>
</evidence>
<accession>A0ABR3UP67</accession>
<dbReference type="InterPro" id="IPR015500">
    <property type="entry name" value="Peptidase_S8_subtilisin-rel"/>
</dbReference>
<feature type="active site" description="Charge relay system" evidence="5">
    <location>
        <position position="269"/>
    </location>
</feature>
<proteinExistence type="inferred from homology"/>
<evidence type="ECO:0000313" key="9">
    <source>
        <dbReference type="Proteomes" id="UP001578633"/>
    </source>
</evidence>
<comment type="similarity">
    <text evidence="1 5">Belongs to the peptidase S8 family.</text>
</comment>
<dbReference type="SUPFAM" id="SSF52743">
    <property type="entry name" value="Subtilisin-like"/>
    <property type="match status" value="1"/>
</dbReference>
<dbReference type="InterPro" id="IPR000209">
    <property type="entry name" value="Peptidase_S8/S53_dom"/>
</dbReference>
<gene>
    <name evidence="8" type="ORF">ACET3X_002308</name>
</gene>
<feature type="compositionally biased region" description="Basic and acidic residues" evidence="6">
    <location>
        <begin position="35"/>
        <end position="44"/>
    </location>
</feature>
<dbReference type="GeneID" id="96082630"/>
<evidence type="ECO:0000256" key="6">
    <source>
        <dbReference type="SAM" id="MobiDB-lite"/>
    </source>
</evidence>
<feature type="region of interest" description="Disordered" evidence="6">
    <location>
        <begin position="1"/>
        <end position="63"/>
    </location>
</feature>
<dbReference type="PROSITE" id="PS51892">
    <property type="entry name" value="SUBTILASE"/>
    <property type="match status" value="1"/>
</dbReference>
<evidence type="ECO:0000256" key="1">
    <source>
        <dbReference type="ARBA" id="ARBA00011073"/>
    </source>
</evidence>
<dbReference type="PANTHER" id="PTHR43806:SF11">
    <property type="entry name" value="CEREVISIN-RELATED"/>
    <property type="match status" value="1"/>
</dbReference>
<keyword evidence="2 5" id="KW-0645">Protease</keyword>
<evidence type="ECO:0000256" key="5">
    <source>
        <dbReference type="PROSITE-ProRule" id="PRU01240"/>
    </source>
</evidence>
<evidence type="ECO:0000256" key="3">
    <source>
        <dbReference type="ARBA" id="ARBA00022801"/>
    </source>
</evidence>
<dbReference type="Proteomes" id="UP001578633">
    <property type="component" value="Chromosome 2"/>
</dbReference>